<dbReference type="Proteomes" id="UP000275078">
    <property type="component" value="Unassembled WGS sequence"/>
</dbReference>
<dbReference type="AlphaFoldDB" id="A0A3N4HC85"/>
<proteinExistence type="predicted"/>
<evidence type="ECO:0000313" key="1">
    <source>
        <dbReference type="EMBL" id="RPA71347.1"/>
    </source>
</evidence>
<name>A0A3N4HC85_ASCIM</name>
<gene>
    <name evidence="1" type="ORF">BJ508DRAFT_315695</name>
</gene>
<evidence type="ECO:0000313" key="2">
    <source>
        <dbReference type="Proteomes" id="UP000275078"/>
    </source>
</evidence>
<organism evidence="1 2">
    <name type="scientific">Ascobolus immersus RN42</name>
    <dbReference type="NCBI Taxonomy" id="1160509"/>
    <lineage>
        <taxon>Eukaryota</taxon>
        <taxon>Fungi</taxon>
        <taxon>Dikarya</taxon>
        <taxon>Ascomycota</taxon>
        <taxon>Pezizomycotina</taxon>
        <taxon>Pezizomycetes</taxon>
        <taxon>Pezizales</taxon>
        <taxon>Ascobolaceae</taxon>
        <taxon>Ascobolus</taxon>
    </lineage>
</organism>
<sequence length="308" mass="33650">MISRPFLSRVLSHVKTVECAPVPYRGINDVTPSSTNQMVKITCYVPGDRRIVDGRLIDHRDRYAGIVRYFLIVPELFCDMIIGTDTQLATGMTIDLYHMSLSIRACAGITTSLRILPKRQANVKWRVDSADNDVVIPPASQFLVPVHHKPLPPGIPLEFTPVLSSALMKTLTINGGFHRALIDHCSYALLFSNTSTKPLTIPRNSRLGYVQVLTASPSQIFEITSNTPEISDDFTHRASLTADPAHPEAPAPAMHVYPLAQAQAIAAVVDQAAYLAKAAPSTTTLVPRGEMPPPLPDAPSQLICWLKG</sequence>
<accession>A0A3N4HC85</accession>
<protein>
    <submittedName>
        <fullName evidence="1">Uncharacterized protein</fullName>
    </submittedName>
</protein>
<dbReference type="EMBL" id="ML119940">
    <property type="protein sequence ID" value="RPA71347.1"/>
    <property type="molecule type" value="Genomic_DNA"/>
</dbReference>
<reference evidence="1 2" key="1">
    <citation type="journal article" date="2018" name="Nat. Ecol. Evol.">
        <title>Pezizomycetes genomes reveal the molecular basis of ectomycorrhizal truffle lifestyle.</title>
        <authorList>
            <person name="Murat C."/>
            <person name="Payen T."/>
            <person name="Noel B."/>
            <person name="Kuo A."/>
            <person name="Morin E."/>
            <person name="Chen J."/>
            <person name="Kohler A."/>
            <person name="Krizsan K."/>
            <person name="Balestrini R."/>
            <person name="Da Silva C."/>
            <person name="Montanini B."/>
            <person name="Hainaut M."/>
            <person name="Levati E."/>
            <person name="Barry K.W."/>
            <person name="Belfiori B."/>
            <person name="Cichocki N."/>
            <person name="Clum A."/>
            <person name="Dockter R.B."/>
            <person name="Fauchery L."/>
            <person name="Guy J."/>
            <person name="Iotti M."/>
            <person name="Le Tacon F."/>
            <person name="Lindquist E.A."/>
            <person name="Lipzen A."/>
            <person name="Malagnac F."/>
            <person name="Mello A."/>
            <person name="Molinier V."/>
            <person name="Miyauchi S."/>
            <person name="Poulain J."/>
            <person name="Riccioni C."/>
            <person name="Rubini A."/>
            <person name="Sitrit Y."/>
            <person name="Splivallo R."/>
            <person name="Traeger S."/>
            <person name="Wang M."/>
            <person name="Zifcakova L."/>
            <person name="Wipf D."/>
            <person name="Zambonelli A."/>
            <person name="Paolocci F."/>
            <person name="Nowrousian M."/>
            <person name="Ottonello S."/>
            <person name="Baldrian P."/>
            <person name="Spatafora J.W."/>
            <person name="Henrissat B."/>
            <person name="Nagy L.G."/>
            <person name="Aury J.M."/>
            <person name="Wincker P."/>
            <person name="Grigoriev I.V."/>
            <person name="Bonfante P."/>
            <person name="Martin F.M."/>
        </authorList>
    </citation>
    <scope>NUCLEOTIDE SEQUENCE [LARGE SCALE GENOMIC DNA]</scope>
    <source>
        <strain evidence="1 2">RN42</strain>
    </source>
</reference>
<keyword evidence="2" id="KW-1185">Reference proteome</keyword>